<feature type="region of interest" description="Disordered" evidence="2">
    <location>
        <begin position="382"/>
        <end position="711"/>
    </location>
</feature>
<evidence type="ECO:0000256" key="1">
    <source>
        <dbReference type="ARBA" id="ARBA00022737"/>
    </source>
</evidence>
<dbReference type="PANTHER" id="PTHR32305">
    <property type="match status" value="1"/>
</dbReference>
<dbReference type="InterPro" id="IPR022385">
    <property type="entry name" value="Rhs_assc_core"/>
</dbReference>
<name>A0A386ZIA4_9NOCA</name>
<evidence type="ECO:0000259" key="3">
    <source>
        <dbReference type="Pfam" id="PF20148"/>
    </source>
</evidence>
<evidence type="ECO:0000313" key="7">
    <source>
        <dbReference type="Proteomes" id="UP000267164"/>
    </source>
</evidence>
<dbReference type="PRINTS" id="PR00394">
    <property type="entry name" value="RHSPROTEIN"/>
</dbReference>
<feature type="domain" description="DUF6531" evidence="3">
    <location>
        <begin position="717"/>
        <end position="788"/>
    </location>
</feature>
<feature type="compositionally biased region" description="Basic and acidic residues" evidence="2">
    <location>
        <begin position="641"/>
        <end position="650"/>
    </location>
</feature>
<dbReference type="InterPro" id="IPR031325">
    <property type="entry name" value="RHS_repeat"/>
</dbReference>
<evidence type="ECO:0000313" key="6">
    <source>
        <dbReference type="EMBL" id="AYF76305.1"/>
    </source>
</evidence>
<dbReference type="Pfam" id="PF25023">
    <property type="entry name" value="TEN_YD-shell"/>
    <property type="match status" value="1"/>
</dbReference>
<evidence type="ECO:0008006" key="8">
    <source>
        <dbReference type="Google" id="ProtNLM"/>
    </source>
</evidence>
<feature type="region of interest" description="Disordered" evidence="2">
    <location>
        <begin position="1529"/>
        <end position="1548"/>
    </location>
</feature>
<dbReference type="KEGG" id="nyu:D7D52_23535"/>
<sequence>MGIGDWLNNVGDAVENAVDEVETKAGSVIDRGAHTVADFAREHGAGGVADAIDEIGDQISNALGGEIVEKELGQTKDKTELIHGEPSAIHDVVGKLKSMSSSIESTGDALRKIDVADWTGKAATAFHTEFDKQPKAWWTAGDAFTKAAAHLDNWYWALETAQAKAQDAIEKWEAADKEEKSKKSTWNALSDKEKKATPLVDTWTSMRDEARAILKNARSQRDNIASQVVSGLQAETQEAPTEPPLSQRLSADFDDLKGVYDYGKLSFGTGLLTSFSSIVQFARSTNITDPYNMSHPAEYASSMADLGTGIITAAADPGAVVDAMLSDARKNPFETGGAITGNIILTIATGGGGSAKVAAETVEEATNAVRLTEVATNVVKDAPGAVPKGVPHVEAPAIPGRGAPAVERPVEPSPGTGKPAGAQPNAVQPEASAPQSPGAGVPKPDTAAPAPAGVPEGGPVAGPHPDGAAPQPHPADTHPGTVEPGSSPGHGDAPAHPDGAAAQPNPSAEPRPVEATHEPSPAGPHADQPGQPGLATDPTGQPGLATDRVPGDGTPGPHQQPENLRAQPEPGGIHPDTDSGGPRSEKPADAVPERSPEPPAGRQPDANAPGTTPEKLEPAAPHNEPPAAVHDPAPEGQPGGPDHDGSRPGEHNGSNPDGNGSQPDHNTPHHDQQPEPAPAKNPTLEDHAGADQHAGDHAREGEAEDTSDLTKKFCTDDPVDIATGAFLLPETDIDLPGVLGLVLRRTHRSNYRFGRWFGPSWSATLDMRLITDSEGVTFVGEDGVLLAFPHAEAGTGVDPIAGGRGWSLTRTESGGYQVRDSKRERVWHFAPEPCLAGLDARLGNLAVSAITDRHNNRIRFHYDSDGVPIAVSHSGGYRIDIDCTAGRITALTVVGDDGTGGETRTRVREFAYDAGHLVAVTNAVGGTLRYTYDDHAQMLSWTDSNGNRMVNTYDEVGRVVHQRGTAGMLDCDLVYDDFLDGTGQFTSVTNSLGAATTHGFDRDLRLRDVLDPIGAHTHFDYNADREPLKVVAPDGAITRYSYTGTGDLARITRPDGSSIEIDYAARQRPAAITEADGAVRRQEWDASGNLTAVTTAGGVRTEYLYHPCGAVAEIRESTGARTIIDIDATGLPVAVTDPSGATTRMERDGFGRPIRVTDVLGAVTRFEWSTAGKLLRRVDADGYSESWTWDGEGNLLTHTNRADLSTSFTYGAFDLLASRTDPDGSITRYQWDTERRLVAVTNPLGHTWSYDYDTAGRLIADTDYNGATTHYTHDTAGRVTGITAANGTTRRLTHDQLGRVSEIAADSGEWLRYCRDAAGRVLTATAGDSENPIHTLEFSYTLSGQLASQRLDDQPAMVFDYDPHGRRNGLTTPSGATTAWRWDYRGQVQGMSTGGRHITFAYDVLGRQTGWQLGEIAVTRTLSEIGRVSEQQVVGFPGSTLTLDPAAASRPDPRDLRRDAFDYRPDGYLAGHAINRQGPLEQRDYTLDPIGRVTALTRNGSLTSAYSYDPLGNILSELPSDSPSFAAVNTPDRQTPEPAFAQRNPGGHRREYHRNLLIRDGRTRYHYDSAGRLIRKVTTRISRKPAIWHYRYNAFDQLIDVRTPDGQSWHYTYDATGRRTTKQRLSPDGSTQDRTVYTWDDTYLIEQATAESTTRWHYQPTARAPIAQTTDQATVDQEFYAIVTDLVGTPTDLFNPDTAELVATATTDLWGTTSWHGSAETPLRFPGQIHDPETGLHYNLHRVYDPATGRYLTGDPLGLAPASNPSTYPFNPTVWSDPLGLMPDCSGVTRDISENSYTISHADSGSGVIADLNENGTLSIMMHNYPDLGSPLRGKQMFDEIMNHFGDRVHEIRGIWVYGDNLGGFNKAVQDGATLVQAARSTWTAQQALRYGFGRIRIDDATPRLDGDFDQVLVTFRR</sequence>
<dbReference type="InterPro" id="IPR056823">
    <property type="entry name" value="TEN-like_YD-shell"/>
</dbReference>
<dbReference type="Proteomes" id="UP000267164">
    <property type="component" value="Chromosome"/>
</dbReference>
<feature type="compositionally biased region" description="Polar residues" evidence="2">
    <location>
        <begin position="652"/>
        <end position="665"/>
    </location>
</feature>
<dbReference type="Pfam" id="PF05593">
    <property type="entry name" value="RHS_repeat"/>
    <property type="match status" value="4"/>
</dbReference>
<dbReference type="Pfam" id="PF21725">
    <property type="entry name" value="T7SS_signal"/>
    <property type="match status" value="1"/>
</dbReference>
<dbReference type="InterPro" id="IPR006530">
    <property type="entry name" value="YD"/>
</dbReference>
<organism evidence="6 7">
    <name type="scientific">Nocardia yunnanensis</name>
    <dbReference type="NCBI Taxonomy" id="2382165"/>
    <lineage>
        <taxon>Bacteria</taxon>
        <taxon>Bacillati</taxon>
        <taxon>Actinomycetota</taxon>
        <taxon>Actinomycetes</taxon>
        <taxon>Mycobacteriales</taxon>
        <taxon>Nocardiaceae</taxon>
        <taxon>Nocardia</taxon>
    </lineage>
</organism>
<feature type="compositionally biased region" description="Low complexity" evidence="2">
    <location>
        <begin position="489"/>
        <end position="502"/>
    </location>
</feature>
<dbReference type="EMBL" id="CP032568">
    <property type="protein sequence ID" value="AYF76305.1"/>
    <property type="molecule type" value="Genomic_DNA"/>
</dbReference>
<feature type="compositionally biased region" description="Low complexity" evidence="2">
    <location>
        <begin position="618"/>
        <end position="628"/>
    </location>
</feature>
<dbReference type="InterPro" id="IPR049082">
    <property type="entry name" value="T7SS_signal"/>
</dbReference>
<dbReference type="InterPro" id="IPR050708">
    <property type="entry name" value="T6SS_VgrG/RHS"/>
</dbReference>
<feature type="compositionally biased region" description="Basic and acidic residues" evidence="2">
    <location>
        <begin position="683"/>
        <end position="701"/>
    </location>
</feature>
<accession>A0A386ZIA4</accession>
<dbReference type="Pfam" id="PF20148">
    <property type="entry name" value="DUF6531"/>
    <property type="match status" value="1"/>
</dbReference>
<evidence type="ECO:0000259" key="4">
    <source>
        <dbReference type="Pfam" id="PF21725"/>
    </source>
</evidence>
<dbReference type="Gene3D" id="2.180.10.10">
    <property type="entry name" value="RHS repeat-associated core"/>
    <property type="match status" value="4"/>
</dbReference>
<dbReference type="InterPro" id="IPR045351">
    <property type="entry name" value="DUF6531"/>
</dbReference>
<reference evidence="6 7" key="1">
    <citation type="submission" date="2018-09" db="EMBL/GenBank/DDBJ databases">
        <title>Nocardia yunnanensis sp. nov., an actinomycete isolated from a soil sample.</title>
        <authorList>
            <person name="Zhang J."/>
        </authorList>
    </citation>
    <scope>NUCLEOTIDE SEQUENCE [LARGE SCALE GENOMIC DNA]</scope>
    <source>
        <strain evidence="6 7">CFHS0054</strain>
    </source>
</reference>
<evidence type="ECO:0000259" key="5">
    <source>
        <dbReference type="Pfam" id="PF25023"/>
    </source>
</evidence>
<proteinExistence type="predicted"/>
<protein>
    <recommendedName>
        <fullName evidence="8">Type IV secretion protein Rhs</fullName>
    </recommendedName>
</protein>
<keyword evidence="1" id="KW-0677">Repeat</keyword>
<feature type="domain" description="Putative T7SS secretion signal" evidence="4">
    <location>
        <begin position="14"/>
        <end position="243"/>
    </location>
</feature>
<feature type="compositionally biased region" description="Basic and acidic residues" evidence="2">
    <location>
        <begin position="583"/>
        <end position="596"/>
    </location>
</feature>
<dbReference type="NCBIfam" id="TIGR01643">
    <property type="entry name" value="YD_repeat_2x"/>
    <property type="match status" value="9"/>
</dbReference>
<evidence type="ECO:0000256" key="2">
    <source>
        <dbReference type="SAM" id="MobiDB-lite"/>
    </source>
</evidence>
<gene>
    <name evidence="6" type="ORF">D7D52_23535</name>
</gene>
<dbReference type="OrthoDB" id="9765204at2"/>
<feature type="domain" description="Teneurin-like YD-shell" evidence="5">
    <location>
        <begin position="1555"/>
        <end position="1755"/>
    </location>
</feature>
<dbReference type="RefSeq" id="WP_120739692.1">
    <property type="nucleotide sequence ID" value="NZ_CP032568.1"/>
</dbReference>
<dbReference type="NCBIfam" id="TIGR03696">
    <property type="entry name" value="Rhs_assc_core"/>
    <property type="match status" value="1"/>
</dbReference>
<dbReference type="PANTHER" id="PTHR32305:SF15">
    <property type="entry name" value="PROTEIN RHSA-RELATED"/>
    <property type="match status" value="1"/>
</dbReference>
<keyword evidence="7" id="KW-1185">Reference proteome</keyword>